<accession>A0A9D2RBC3</accession>
<organism evidence="1 2">
    <name type="scientific">Candidatus Blautia stercoripullorum</name>
    <dbReference type="NCBI Taxonomy" id="2838502"/>
    <lineage>
        <taxon>Bacteria</taxon>
        <taxon>Bacillati</taxon>
        <taxon>Bacillota</taxon>
        <taxon>Clostridia</taxon>
        <taxon>Lachnospirales</taxon>
        <taxon>Lachnospiraceae</taxon>
        <taxon>Blautia</taxon>
    </lineage>
</organism>
<dbReference type="PROSITE" id="PS51257">
    <property type="entry name" value="PROKAR_LIPOPROTEIN"/>
    <property type="match status" value="1"/>
</dbReference>
<name>A0A9D2RBC3_9FIRM</name>
<dbReference type="EMBL" id="DWUX01000144">
    <property type="protein sequence ID" value="HJD39968.1"/>
    <property type="molecule type" value="Genomic_DNA"/>
</dbReference>
<reference evidence="1" key="2">
    <citation type="submission" date="2021-04" db="EMBL/GenBank/DDBJ databases">
        <authorList>
            <person name="Gilroy R."/>
        </authorList>
    </citation>
    <scope>NUCLEOTIDE SEQUENCE</scope>
    <source>
        <strain evidence="1">ChiW19-6364</strain>
    </source>
</reference>
<sequence length="368" mass="41445">MERKKITVLLGFLLSGICILGGCDSKEERSAKKAVEQELEKLQSSDSQTIQDCIDTQNLLPSSEYTDEAAEEIADIFSLFYKNFSFEIKKVRVDKDNDKGYVQTNLTTIDAHSLAKDYSAALLQKQIEMDASPGEVEFSLSDSCLLLKDKLESKDYDTETVEFSIPLEKEADSWKVIHTEELDSILTGNFADYMSDSRLLSPSEIVAAHFDTIGNFDSEQLKIYLSLDELMQTDDAFNNSLATAITQQIEKSFHYQITEEEQEENNAEVHATITSPDFETILDSYKNQLTKWLKTSDSLSAGAQGRRDKERELLISCIENNEDTVSKDIVIRLFNDGVNWKIQMDPDIAEAVFGDIPSAIESIAENIQ</sequence>
<dbReference type="AlphaFoldDB" id="A0A9D2RBC3"/>
<evidence type="ECO:0008006" key="3">
    <source>
        <dbReference type="Google" id="ProtNLM"/>
    </source>
</evidence>
<reference evidence="1" key="1">
    <citation type="journal article" date="2021" name="PeerJ">
        <title>Extensive microbial diversity within the chicken gut microbiome revealed by metagenomics and culture.</title>
        <authorList>
            <person name="Gilroy R."/>
            <person name="Ravi A."/>
            <person name="Getino M."/>
            <person name="Pursley I."/>
            <person name="Horton D.L."/>
            <person name="Alikhan N.F."/>
            <person name="Baker D."/>
            <person name="Gharbi K."/>
            <person name="Hall N."/>
            <person name="Watson M."/>
            <person name="Adriaenssens E.M."/>
            <person name="Foster-Nyarko E."/>
            <person name="Jarju S."/>
            <person name="Secka A."/>
            <person name="Antonio M."/>
            <person name="Oren A."/>
            <person name="Chaudhuri R.R."/>
            <person name="La Ragione R."/>
            <person name="Hildebrand F."/>
            <person name="Pallen M.J."/>
        </authorList>
    </citation>
    <scope>NUCLEOTIDE SEQUENCE</scope>
    <source>
        <strain evidence="1">ChiW19-6364</strain>
    </source>
</reference>
<evidence type="ECO:0000313" key="1">
    <source>
        <dbReference type="EMBL" id="HJD39968.1"/>
    </source>
</evidence>
<proteinExistence type="predicted"/>
<protein>
    <recommendedName>
        <fullName evidence="3">DUF5105 domain-containing protein</fullName>
    </recommendedName>
</protein>
<gene>
    <name evidence="1" type="ORF">H9913_08045</name>
</gene>
<comment type="caution">
    <text evidence="1">The sequence shown here is derived from an EMBL/GenBank/DDBJ whole genome shotgun (WGS) entry which is preliminary data.</text>
</comment>
<dbReference type="Proteomes" id="UP000823850">
    <property type="component" value="Unassembled WGS sequence"/>
</dbReference>
<evidence type="ECO:0000313" key="2">
    <source>
        <dbReference type="Proteomes" id="UP000823850"/>
    </source>
</evidence>